<keyword evidence="1" id="KW-0812">Transmembrane</keyword>
<feature type="transmembrane region" description="Helical" evidence="1">
    <location>
        <begin position="346"/>
        <end position="366"/>
    </location>
</feature>
<feature type="transmembrane region" description="Helical" evidence="1">
    <location>
        <begin position="254"/>
        <end position="274"/>
    </location>
</feature>
<feature type="transmembrane region" description="Helical" evidence="1">
    <location>
        <begin position="6"/>
        <end position="23"/>
    </location>
</feature>
<feature type="transmembrane region" description="Helical" evidence="1">
    <location>
        <begin position="131"/>
        <end position="152"/>
    </location>
</feature>
<evidence type="ECO:0000313" key="3">
    <source>
        <dbReference type="Proteomes" id="UP000054223"/>
    </source>
</evidence>
<evidence type="ECO:0000313" key="2">
    <source>
        <dbReference type="EMBL" id="KUG09552.1"/>
    </source>
</evidence>
<evidence type="ECO:0000256" key="1">
    <source>
        <dbReference type="SAM" id="Phobius"/>
    </source>
</evidence>
<feature type="transmembrane region" description="Helical" evidence="1">
    <location>
        <begin position="35"/>
        <end position="57"/>
    </location>
</feature>
<dbReference type="Proteomes" id="UP000054223">
    <property type="component" value="Unassembled WGS sequence"/>
</dbReference>
<dbReference type="RefSeq" id="WP_059067628.1">
    <property type="nucleotide sequence ID" value="NZ_LNAL01000003.1"/>
</dbReference>
<feature type="transmembrane region" description="Helical" evidence="1">
    <location>
        <begin position="164"/>
        <end position="182"/>
    </location>
</feature>
<dbReference type="AlphaFoldDB" id="A0A9X0HNW6"/>
<dbReference type="OrthoDB" id="3862418at2"/>
<gene>
    <name evidence="2" type="ORF">ASU33_17740</name>
</gene>
<protein>
    <submittedName>
        <fullName evidence="2">Uncharacterized protein</fullName>
    </submittedName>
</protein>
<sequence>MELKDLFLTPLYLGIFYGIAFALRKRYTNAITRKYFIPALTVKFIGAIGLGLIYQFYYGGGDTFNYFSHVKIVHEAFGNSFGTGLKLLMAQTPPDGDMLRYTVRMYWYESPTEYFIVQVASVFSLLCFNSYAVIGLCFAFLSFCGMWAMYVTFLRIYPLAYKKLAIAVFFLPSVFFWGSGLMKDSLCMGALGWTFYGFYHFFIAKKNLTTAALLGGLGAYILISVKVYILLSFMPAALIWVFTENNRRIKSAALRTLLKPVFLGLGVVAGYIGATNLTAGDEKYDVDKLGERARITHTYLSTYVASGSVYDIGEFDGSLGSTLKVAPQAVVVSIFRPFLFEVRNPVMLLSAIEATMFIWLTLSLFYRAGFVKGMSTIIGTPILSFSFLFAIVFAIGVGINSGNFGTLVRYKIPLMPFYLSALYIMQHMQVVKAGAKRGTSRSAQLNRPKKLGRLATTE</sequence>
<feature type="transmembrane region" description="Helical" evidence="1">
    <location>
        <begin position="378"/>
        <end position="400"/>
    </location>
</feature>
<proteinExistence type="predicted"/>
<feature type="transmembrane region" description="Helical" evidence="1">
    <location>
        <begin position="217"/>
        <end position="242"/>
    </location>
</feature>
<keyword evidence="3" id="KW-1185">Reference proteome</keyword>
<dbReference type="EMBL" id="LNAL01000003">
    <property type="protein sequence ID" value="KUG09552.1"/>
    <property type="molecule type" value="Genomic_DNA"/>
</dbReference>
<organism evidence="2 3">
    <name type="scientific">Solirubrum puertoriconensis</name>
    <dbReference type="NCBI Taxonomy" id="1751427"/>
    <lineage>
        <taxon>Bacteria</taxon>
        <taxon>Pseudomonadati</taxon>
        <taxon>Bacteroidota</taxon>
        <taxon>Cytophagia</taxon>
        <taxon>Cytophagales</taxon>
    </lineage>
</organism>
<name>A0A9X0HNW6_SOLP1</name>
<keyword evidence="1" id="KW-1133">Transmembrane helix</keyword>
<comment type="caution">
    <text evidence="2">The sequence shown here is derived from an EMBL/GenBank/DDBJ whole genome shotgun (WGS) entry which is preliminary data.</text>
</comment>
<accession>A0A9X0HNW6</accession>
<keyword evidence="1" id="KW-0472">Membrane</keyword>
<reference evidence="2 3" key="1">
    <citation type="submission" date="2015-11" db="EMBL/GenBank/DDBJ databases">
        <title>Solirubrum puertoriconensis gen. nov. an environmental bacteria isolated in Puerto Rico.</title>
        <authorList>
            <person name="Cuebas-Irizarry M.F."/>
            <person name="Montalvo-Rodriguez R."/>
        </authorList>
    </citation>
    <scope>NUCLEOTIDE SEQUENCE [LARGE SCALE GENOMIC DNA]</scope>
    <source>
        <strain evidence="2 3">MC1A</strain>
    </source>
</reference>
<feature type="transmembrane region" description="Helical" evidence="1">
    <location>
        <begin position="412"/>
        <end position="431"/>
    </location>
</feature>